<dbReference type="Proteomes" id="UP000001219">
    <property type="component" value="Chromosome"/>
</dbReference>
<dbReference type="STRING" id="526226.Gbro_0306"/>
<evidence type="ECO:0000256" key="1">
    <source>
        <dbReference type="SAM" id="MobiDB-lite"/>
    </source>
</evidence>
<dbReference type="HOGENOM" id="CLU_1118926_0_0_11"/>
<evidence type="ECO:0000313" key="4">
    <source>
        <dbReference type="Proteomes" id="UP000001219"/>
    </source>
</evidence>
<keyword evidence="2" id="KW-0472">Membrane</keyword>
<gene>
    <name evidence="3" type="ordered locus">Gbro_0306</name>
</gene>
<feature type="transmembrane region" description="Helical" evidence="2">
    <location>
        <begin position="105"/>
        <end position="126"/>
    </location>
</feature>
<accession>D0LCC4</accession>
<protein>
    <recommendedName>
        <fullName evidence="5">Mycobacterium membrane protein</fullName>
    </recommendedName>
</protein>
<name>D0LCC4_GORB4</name>
<keyword evidence="2" id="KW-0812">Transmembrane</keyword>
<dbReference type="OrthoDB" id="4381083at2"/>
<organism evidence="3 4">
    <name type="scientific">Gordonia bronchialis (strain ATCC 25592 / DSM 43247 / BCRC 13721 / JCM 3198 / KCTC 3076 / NBRC 16047 / NCTC 10667)</name>
    <name type="common">Rhodococcus bronchialis</name>
    <dbReference type="NCBI Taxonomy" id="526226"/>
    <lineage>
        <taxon>Bacteria</taxon>
        <taxon>Bacillati</taxon>
        <taxon>Actinomycetota</taxon>
        <taxon>Actinomycetes</taxon>
        <taxon>Mycobacteriales</taxon>
        <taxon>Gordoniaceae</taxon>
        <taxon>Gordonia</taxon>
    </lineage>
</organism>
<keyword evidence="2" id="KW-1133">Transmembrane helix</keyword>
<reference evidence="4" key="1">
    <citation type="submission" date="2009-10" db="EMBL/GenBank/DDBJ databases">
        <title>The complete chromosome of Gordonia bronchialis DSM 43247.</title>
        <authorList>
            <consortium name="US DOE Joint Genome Institute (JGI-PGF)"/>
            <person name="Lucas S."/>
            <person name="Copeland A."/>
            <person name="Lapidus A."/>
            <person name="Glavina del Rio T."/>
            <person name="Dalin E."/>
            <person name="Tice H."/>
            <person name="Bruce D."/>
            <person name="Goodwin L."/>
            <person name="Pitluck S."/>
            <person name="Kyrpides N."/>
            <person name="Mavromatis K."/>
            <person name="Ivanova N."/>
            <person name="Ovchinnikova G."/>
            <person name="Saunders E."/>
            <person name="Brettin T."/>
            <person name="Detter J.C."/>
            <person name="Han C."/>
            <person name="Larimer F."/>
            <person name="Land M."/>
            <person name="Hauser L."/>
            <person name="Markowitz V."/>
            <person name="Cheng J.-F."/>
            <person name="Hugenholtz P."/>
            <person name="Woyke T."/>
            <person name="Wu D."/>
            <person name="Jando M."/>
            <person name="Schneider S."/>
            <person name="Goeker M."/>
            <person name="Klenk H.-P."/>
            <person name="Eisen J.A."/>
        </authorList>
    </citation>
    <scope>NUCLEOTIDE SEQUENCE [LARGE SCALE GENOMIC DNA]</scope>
    <source>
        <strain evidence="4">ATCC 25592 / DSM 43247 / BCRC 13721 / JCM 3198 / KCTC 3076 / NBRC 16047 / NCTC 10667</strain>
    </source>
</reference>
<feature type="compositionally biased region" description="Basic and acidic residues" evidence="1">
    <location>
        <begin position="61"/>
        <end position="75"/>
    </location>
</feature>
<feature type="region of interest" description="Disordered" evidence="1">
    <location>
        <begin position="149"/>
        <end position="177"/>
    </location>
</feature>
<evidence type="ECO:0000313" key="3">
    <source>
        <dbReference type="EMBL" id="ACY19648.1"/>
    </source>
</evidence>
<feature type="compositionally biased region" description="Low complexity" evidence="1">
    <location>
        <begin position="149"/>
        <end position="162"/>
    </location>
</feature>
<dbReference type="InterPro" id="IPR038468">
    <property type="entry name" value="MmpS_C"/>
</dbReference>
<evidence type="ECO:0008006" key="5">
    <source>
        <dbReference type="Google" id="ProtNLM"/>
    </source>
</evidence>
<sequence>MGQPGQPRPPEPAGGARPGGSRSGPEEYRGTLRQLYPPLGFAPDGTPLFWPGQQTPHPGARRPDDSGRQAPDQDRTTASADDDSPPAPQSRPRRTTDTVPTVRSMAITAAALAAAVILVVLVAIAFMRAGPDQDSTTAADLPTFTTETFTRIPTTGPRLTPSRPDRSTPRSPAGIDPAGKQITYQVTIEGTATILYVDAAGLRTEFAPPATWKYTFTGSYNPLRLIVVVGSGSTATCTITVDGQAVVNDEVGPASAKRSASCIA</sequence>
<proteinExistence type="predicted"/>
<keyword evidence="4" id="KW-1185">Reference proteome</keyword>
<feature type="compositionally biased region" description="Pro residues" evidence="1">
    <location>
        <begin position="1"/>
        <end position="12"/>
    </location>
</feature>
<dbReference type="KEGG" id="gbr:Gbro_0306"/>
<dbReference type="RefSeq" id="WP_012832239.1">
    <property type="nucleotide sequence ID" value="NC_013441.1"/>
</dbReference>
<dbReference type="AlphaFoldDB" id="D0LCC4"/>
<dbReference type="EMBL" id="CP001802">
    <property type="protein sequence ID" value="ACY19648.1"/>
    <property type="molecule type" value="Genomic_DNA"/>
</dbReference>
<dbReference type="eggNOG" id="ENOG5031VXP">
    <property type="taxonomic scope" value="Bacteria"/>
</dbReference>
<dbReference type="Gene3D" id="2.60.40.2880">
    <property type="entry name" value="MmpS1-5, C-terminal soluble domain"/>
    <property type="match status" value="1"/>
</dbReference>
<evidence type="ECO:0000256" key="2">
    <source>
        <dbReference type="SAM" id="Phobius"/>
    </source>
</evidence>
<feature type="region of interest" description="Disordered" evidence="1">
    <location>
        <begin position="1"/>
        <end position="99"/>
    </location>
</feature>
<reference evidence="3 4" key="2">
    <citation type="journal article" date="2010" name="Stand. Genomic Sci.">
        <title>Complete genome sequence of Gordonia bronchialis type strain (3410).</title>
        <authorList>
            <person name="Ivanova N."/>
            <person name="Sikorski J."/>
            <person name="Jando M."/>
            <person name="Lapidus A."/>
            <person name="Nolan M."/>
            <person name="Lucas S."/>
            <person name="Del Rio T.G."/>
            <person name="Tice H."/>
            <person name="Copeland A."/>
            <person name="Cheng J.F."/>
            <person name="Chen F."/>
            <person name="Bruce D."/>
            <person name="Goodwin L."/>
            <person name="Pitluck S."/>
            <person name="Mavromatis K."/>
            <person name="Ovchinnikova G."/>
            <person name="Pati A."/>
            <person name="Chen A."/>
            <person name="Palaniappan K."/>
            <person name="Land M."/>
            <person name="Hauser L."/>
            <person name="Chang Y.J."/>
            <person name="Jeffries C.D."/>
            <person name="Chain P."/>
            <person name="Saunders E."/>
            <person name="Han C."/>
            <person name="Detter J.C."/>
            <person name="Brettin T."/>
            <person name="Rohde M."/>
            <person name="Goker M."/>
            <person name="Bristow J."/>
            <person name="Eisen J.A."/>
            <person name="Markowitz V."/>
            <person name="Hugenholtz P."/>
            <person name="Klenk H.P."/>
            <person name="Kyrpides N.C."/>
        </authorList>
    </citation>
    <scope>NUCLEOTIDE SEQUENCE [LARGE SCALE GENOMIC DNA]</scope>
    <source>
        <strain evidence="4">ATCC 25592 / DSM 43247 / BCRC 13721 / JCM 3198 / KCTC 3076 / NBRC 16047 / NCTC 10667</strain>
    </source>
</reference>